<keyword evidence="3 4" id="KW-0862">Zinc</keyword>
<dbReference type="RefSeq" id="WP_009599669.1">
    <property type="nucleotide sequence ID" value="NZ_AEIU01000022.1"/>
</dbReference>
<dbReference type="Pfam" id="PF02574">
    <property type="entry name" value="S-methyl_trans"/>
    <property type="match status" value="1"/>
</dbReference>
<dbReference type="GO" id="GO:0008270">
    <property type="term" value="F:zinc ion binding"/>
    <property type="evidence" value="ECO:0007669"/>
    <property type="project" value="InterPro"/>
</dbReference>
<keyword evidence="2 4" id="KW-0808">Transferase</keyword>
<dbReference type="GO" id="GO:0009086">
    <property type="term" value="P:methionine biosynthetic process"/>
    <property type="evidence" value="ECO:0007669"/>
    <property type="project" value="InterPro"/>
</dbReference>
<evidence type="ECO:0000256" key="1">
    <source>
        <dbReference type="ARBA" id="ARBA00022603"/>
    </source>
</evidence>
<dbReference type="OrthoDB" id="9803687at2"/>
<evidence type="ECO:0000256" key="4">
    <source>
        <dbReference type="PROSITE-ProRule" id="PRU00333"/>
    </source>
</evidence>
<dbReference type="InterPro" id="IPR017226">
    <property type="entry name" value="BHMT-like"/>
</dbReference>
<name>E3BFI2_9VIBR</name>
<dbReference type="PANTHER" id="PTHR11103">
    <property type="entry name" value="SLR1189 PROTEIN"/>
    <property type="match status" value="1"/>
</dbReference>
<dbReference type="InterPro" id="IPR036589">
    <property type="entry name" value="HCY_dom_sf"/>
</dbReference>
<dbReference type="GO" id="GO:0032259">
    <property type="term" value="P:methylation"/>
    <property type="evidence" value="ECO:0007669"/>
    <property type="project" value="UniProtKB-KW"/>
</dbReference>
<proteinExistence type="predicted"/>
<dbReference type="STRING" id="796620.VIBC2010_10237"/>
<comment type="caution">
    <text evidence="6">The sequence shown here is derived from an EMBL/GenBank/DDBJ whole genome shotgun (WGS) entry which is preliminary data.</text>
</comment>
<feature type="binding site" evidence="3 4">
    <location>
        <position position="281"/>
    </location>
    <ligand>
        <name>Zn(2+)</name>
        <dbReference type="ChEBI" id="CHEBI:29105"/>
    </ligand>
</feature>
<dbReference type="GO" id="GO:0008168">
    <property type="term" value="F:methyltransferase activity"/>
    <property type="evidence" value="ECO:0007669"/>
    <property type="project" value="UniProtKB-UniRule"/>
</dbReference>
<evidence type="ECO:0000313" key="7">
    <source>
        <dbReference type="Proteomes" id="UP000002943"/>
    </source>
</evidence>
<evidence type="ECO:0000259" key="5">
    <source>
        <dbReference type="PROSITE" id="PS50970"/>
    </source>
</evidence>
<keyword evidence="1 4" id="KW-0489">Methyltransferase</keyword>
<organism evidence="6 7">
    <name type="scientific">Vibrio caribbeanicus ATCC BAA-2122</name>
    <dbReference type="NCBI Taxonomy" id="796620"/>
    <lineage>
        <taxon>Bacteria</taxon>
        <taxon>Pseudomonadati</taxon>
        <taxon>Pseudomonadota</taxon>
        <taxon>Gammaproteobacteria</taxon>
        <taxon>Vibrionales</taxon>
        <taxon>Vibrionaceae</taxon>
        <taxon>Vibrio</taxon>
    </lineage>
</organism>
<evidence type="ECO:0000256" key="2">
    <source>
        <dbReference type="ARBA" id="ARBA00022679"/>
    </source>
</evidence>
<dbReference type="InterPro" id="IPR003726">
    <property type="entry name" value="HCY_dom"/>
</dbReference>
<accession>E3BFI2</accession>
<dbReference type="Proteomes" id="UP000002943">
    <property type="component" value="Unassembled WGS sequence"/>
</dbReference>
<dbReference type="EMBL" id="AEIU01000022">
    <property type="protein sequence ID" value="EFP98160.1"/>
    <property type="molecule type" value="Genomic_DNA"/>
</dbReference>
<evidence type="ECO:0000313" key="6">
    <source>
        <dbReference type="EMBL" id="EFP98160.1"/>
    </source>
</evidence>
<protein>
    <submittedName>
        <fullName evidence="6">Homocysteine S-methyltransferase family protein</fullName>
    </submittedName>
</protein>
<dbReference type="PIRSF" id="PIRSF037505">
    <property type="entry name" value="Betaine_HMT"/>
    <property type="match status" value="1"/>
</dbReference>
<dbReference type="eggNOG" id="COG2040">
    <property type="taxonomic scope" value="Bacteria"/>
</dbReference>
<feature type="binding site" evidence="4">
    <location>
        <position position="209"/>
    </location>
    <ligand>
        <name>Zn(2+)</name>
        <dbReference type="ChEBI" id="CHEBI:29105"/>
    </ligand>
</feature>
<dbReference type="SUPFAM" id="SSF82282">
    <property type="entry name" value="Homocysteine S-methyltransferase"/>
    <property type="match status" value="1"/>
</dbReference>
<feature type="binding site" evidence="3 4">
    <location>
        <position position="280"/>
    </location>
    <ligand>
        <name>Zn(2+)</name>
        <dbReference type="ChEBI" id="CHEBI:29105"/>
    </ligand>
</feature>
<feature type="domain" description="Hcy-binding" evidence="5">
    <location>
        <begin position="1"/>
        <end position="295"/>
    </location>
</feature>
<gene>
    <name evidence="6" type="ORF">VIBC2010_10237</name>
</gene>
<dbReference type="Gene3D" id="3.20.20.330">
    <property type="entry name" value="Homocysteine-binding-like domain"/>
    <property type="match status" value="1"/>
</dbReference>
<dbReference type="PROSITE" id="PS50970">
    <property type="entry name" value="HCY"/>
    <property type="match status" value="1"/>
</dbReference>
<evidence type="ECO:0000256" key="3">
    <source>
        <dbReference type="PIRSR" id="PIRSR037505-2"/>
    </source>
</evidence>
<sequence length="298" mass="32624">MRTPVSLVILDGGMGRELQRIGAPFSQPLWSAQALIEAPEYVKQAHCNFIQAGADIITINSYACVPFHLGAALYKQKGPELAIQAAILAREAVQNSEKKTALIAGSLPPVLGSYRPDLFKPKIAFDVTEQLYTAQDPYCDLWIAETVASIAELKVMLTFAAQSSKPFYIAFTLNDDVNAKTPTLRSGEQLSEAIEYLRETDVRGVLLNCSIPEVIGPALLLIKALRKHLTIGAYANSFIPIDENHKANSTFQSLRSVSEQAYLHHAQNWYEAGARIIGGCCGIGPSHIAEIAQWKEKL</sequence>
<keyword evidence="7" id="KW-1185">Reference proteome</keyword>
<keyword evidence="3 4" id="KW-0479">Metal-binding</keyword>
<dbReference type="AlphaFoldDB" id="E3BFI2"/>
<reference evidence="6 7" key="1">
    <citation type="journal article" date="2012" name="Int. J. Syst. Evol. Microbiol.">
        <title>Vibrio caribbeanicus sp. nov., isolated from the marine sponge Scleritoderma cyanea.</title>
        <authorList>
            <person name="Hoffmann M."/>
            <person name="Monday S.R."/>
            <person name="Allard M.W."/>
            <person name="Strain E.A."/>
            <person name="Whittaker P."/>
            <person name="Naum M."/>
            <person name="McCarthy P.J."/>
            <person name="Lopez J.V."/>
            <person name="Fischer M."/>
            <person name="Brown E.W."/>
        </authorList>
    </citation>
    <scope>NUCLEOTIDE SEQUENCE [LARGE SCALE GENOMIC DNA]</scope>
    <source>
        <strain evidence="6 7">ATCC BAA-2122</strain>
    </source>
</reference>
<comment type="cofactor">
    <cofactor evidence="3">
        <name>Zn(2+)</name>
        <dbReference type="ChEBI" id="CHEBI:29105"/>
    </cofactor>
    <text evidence="3">Binds 1 zinc ion per subunit.</text>
</comment>
<dbReference type="PANTHER" id="PTHR11103:SF18">
    <property type="entry name" value="SLR1189 PROTEIN"/>
    <property type="match status" value="1"/>
</dbReference>